<comment type="caution">
    <text evidence="1">The sequence shown here is derived from an EMBL/GenBank/DDBJ whole genome shotgun (WGS) entry which is preliminary data.</text>
</comment>
<accession>A0A1R0H460</accession>
<keyword evidence="2" id="KW-1185">Reference proteome</keyword>
<dbReference type="STRING" id="133383.A0A1R0H460"/>
<proteinExistence type="predicted"/>
<dbReference type="Proteomes" id="UP000187455">
    <property type="component" value="Unassembled WGS sequence"/>
</dbReference>
<reference evidence="1 2" key="1">
    <citation type="journal article" date="2016" name="Mol. Biol. Evol.">
        <title>Genome-Wide Survey of Gut Fungi (Harpellales) Reveals the First Horizontally Transferred Ubiquitin Gene from a Mosquito Host.</title>
        <authorList>
            <person name="Wang Y."/>
            <person name="White M.M."/>
            <person name="Kvist S."/>
            <person name="Moncalvo J.M."/>
        </authorList>
    </citation>
    <scope>NUCLEOTIDE SEQUENCE [LARGE SCALE GENOMIC DNA]</scope>
    <source>
        <strain evidence="1 2">ALG-7-W6</strain>
    </source>
</reference>
<name>A0A1R0H460_9FUNG</name>
<dbReference type="OrthoDB" id="983542at2759"/>
<sequence>MLSGKEYDLYRRTDETWFRPLPEPPRIEGSALLFSIKRCNGGLDKCVRALIDQGVPIQRINTDLSKSVYMGYDFVVDLRGVDHNSQYRLVDEIKRIDICQNVALVRPSSPHTPVSCSRFNSSL</sequence>
<protein>
    <recommendedName>
        <fullName evidence="3">ACT domain-containing protein</fullName>
    </recommendedName>
</protein>
<evidence type="ECO:0000313" key="1">
    <source>
        <dbReference type="EMBL" id="OLY83911.1"/>
    </source>
</evidence>
<evidence type="ECO:0008006" key="3">
    <source>
        <dbReference type="Google" id="ProtNLM"/>
    </source>
</evidence>
<dbReference type="AlphaFoldDB" id="A0A1R0H460"/>
<organism evidence="1 2">
    <name type="scientific">Smittium mucronatum</name>
    <dbReference type="NCBI Taxonomy" id="133383"/>
    <lineage>
        <taxon>Eukaryota</taxon>
        <taxon>Fungi</taxon>
        <taxon>Fungi incertae sedis</taxon>
        <taxon>Zoopagomycota</taxon>
        <taxon>Kickxellomycotina</taxon>
        <taxon>Harpellomycetes</taxon>
        <taxon>Harpellales</taxon>
        <taxon>Legeriomycetaceae</taxon>
        <taxon>Smittium</taxon>
    </lineage>
</organism>
<dbReference type="EMBL" id="LSSL01000704">
    <property type="protein sequence ID" value="OLY83911.1"/>
    <property type="molecule type" value="Genomic_DNA"/>
</dbReference>
<gene>
    <name evidence="1" type="ORF">AYI68_g1936</name>
</gene>
<evidence type="ECO:0000313" key="2">
    <source>
        <dbReference type="Proteomes" id="UP000187455"/>
    </source>
</evidence>